<dbReference type="Pfam" id="PF04221">
    <property type="entry name" value="RelB"/>
    <property type="match status" value="1"/>
</dbReference>
<gene>
    <name evidence="1" type="ORF">C2L80_09235</name>
</gene>
<dbReference type="AlphaFoldDB" id="A0A2K2U3W4"/>
<dbReference type="EMBL" id="PPEL01000057">
    <property type="protein sequence ID" value="PNV64952.1"/>
    <property type="molecule type" value="Genomic_DNA"/>
</dbReference>
<reference evidence="1 2" key="1">
    <citation type="journal article" date="2018" name="Int. J. Syst. Evol. Microbiol.">
        <title>Rubneribacter badeniensis gen. nov., sp. nov. and Enteroscipio rubneri gen. nov., sp. nov., new members of the Eggerthellaceae isolated from human faeces.</title>
        <authorList>
            <person name="Danylec N."/>
            <person name="Gobl A."/>
            <person name="Stoll D.A."/>
            <person name="Hetzer B."/>
            <person name="Kulling S.E."/>
            <person name="Huch M."/>
        </authorList>
    </citation>
    <scope>NUCLEOTIDE SEQUENCE [LARGE SCALE GENOMIC DNA]</scope>
    <source>
        <strain evidence="1 2">ResAG-85</strain>
    </source>
</reference>
<name>A0A2K2U3W4_9ACTN</name>
<proteinExistence type="predicted"/>
<evidence type="ECO:0000313" key="1">
    <source>
        <dbReference type="EMBL" id="PNV64952.1"/>
    </source>
</evidence>
<dbReference type="InterPro" id="IPR013321">
    <property type="entry name" value="Arc_rbn_hlx_hlx"/>
</dbReference>
<dbReference type="Gene3D" id="1.10.1220.10">
    <property type="entry name" value="Met repressor-like"/>
    <property type="match status" value="1"/>
</dbReference>
<sequence>MLKGGRMGTVLVKKRSRSKRDDAIVTARVPVEIKRQGNAVLKKIGSTPTELVNAAYRYVLEREELPVEARELKPRVIRLTDEQKQTLRDRNERATCVVPESFWQGKSYKDLLEEAMREKYEALA</sequence>
<organism evidence="1 2">
    <name type="scientific">Rubneribacter badeniensis</name>
    <dbReference type="NCBI Taxonomy" id="2070688"/>
    <lineage>
        <taxon>Bacteria</taxon>
        <taxon>Bacillati</taxon>
        <taxon>Actinomycetota</taxon>
        <taxon>Coriobacteriia</taxon>
        <taxon>Eggerthellales</taxon>
        <taxon>Eggerthellaceae</taxon>
        <taxon>Rubneribacter</taxon>
    </lineage>
</organism>
<dbReference type="GO" id="GO:0006355">
    <property type="term" value="P:regulation of DNA-templated transcription"/>
    <property type="evidence" value="ECO:0007669"/>
    <property type="project" value="InterPro"/>
</dbReference>
<accession>A0A2K2U3W4</accession>
<evidence type="ECO:0008006" key="3">
    <source>
        <dbReference type="Google" id="ProtNLM"/>
    </source>
</evidence>
<keyword evidence="2" id="KW-1185">Reference proteome</keyword>
<comment type="caution">
    <text evidence="1">The sequence shown here is derived from an EMBL/GenBank/DDBJ whole genome shotgun (WGS) entry which is preliminary data.</text>
</comment>
<evidence type="ECO:0000313" key="2">
    <source>
        <dbReference type="Proteomes" id="UP000236488"/>
    </source>
</evidence>
<dbReference type="Proteomes" id="UP000236488">
    <property type="component" value="Unassembled WGS sequence"/>
</dbReference>
<protein>
    <recommendedName>
        <fullName evidence="3">RelB/DinJ family addiction module antitoxin</fullName>
    </recommendedName>
</protein>
<dbReference type="InterPro" id="IPR007337">
    <property type="entry name" value="RelB/DinJ"/>
</dbReference>